<dbReference type="Proteomes" id="UP000887574">
    <property type="component" value="Unplaced"/>
</dbReference>
<dbReference type="AlphaFoldDB" id="A0A915CWM3"/>
<organism evidence="1 2">
    <name type="scientific">Ditylenchus dipsaci</name>
    <dbReference type="NCBI Taxonomy" id="166011"/>
    <lineage>
        <taxon>Eukaryota</taxon>
        <taxon>Metazoa</taxon>
        <taxon>Ecdysozoa</taxon>
        <taxon>Nematoda</taxon>
        <taxon>Chromadorea</taxon>
        <taxon>Rhabditida</taxon>
        <taxon>Tylenchina</taxon>
        <taxon>Tylenchomorpha</taxon>
        <taxon>Sphaerularioidea</taxon>
        <taxon>Anguinidae</taxon>
        <taxon>Anguininae</taxon>
        <taxon>Ditylenchus</taxon>
    </lineage>
</organism>
<accession>A0A915CWM3</accession>
<evidence type="ECO:0000313" key="2">
    <source>
        <dbReference type="WBParaSite" id="jg13377"/>
    </source>
</evidence>
<sequence length="111" mass="12228">MAATAASNGISVWQSGARAWRIRGAAWFFRKLTAVSIRQCLNCKLISRCPLRSKVSALCMVVASRKCSSLMLVDESCSASYDWSWLPAELQLWDGGQRLRRNTADAAKSDG</sequence>
<evidence type="ECO:0000313" key="1">
    <source>
        <dbReference type="Proteomes" id="UP000887574"/>
    </source>
</evidence>
<keyword evidence="1" id="KW-1185">Reference proteome</keyword>
<reference evidence="2" key="1">
    <citation type="submission" date="2022-11" db="UniProtKB">
        <authorList>
            <consortium name="WormBaseParasite"/>
        </authorList>
    </citation>
    <scope>IDENTIFICATION</scope>
</reference>
<name>A0A915CWM3_9BILA</name>
<dbReference type="WBParaSite" id="jg13377">
    <property type="protein sequence ID" value="jg13377"/>
    <property type="gene ID" value="jg13377"/>
</dbReference>
<proteinExistence type="predicted"/>
<protein>
    <submittedName>
        <fullName evidence="2">Uncharacterized protein</fullName>
    </submittedName>
</protein>